<evidence type="ECO:0000256" key="5">
    <source>
        <dbReference type="ARBA" id="ARBA00022989"/>
    </source>
</evidence>
<dbReference type="GO" id="GO:0016020">
    <property type="term" value="C:membrane"/>
    <property type="evidence" value="ECO:0007669"/>
    <property type="project" value="UniProtKB-SubCell"/>
</dbReference>
<keyword evidence="6 7" id="KW-0472">Membrane</keyword>
<feature type="signal peptide" evidence="8">
    <location>
        <begin position="1"/>
        <end position="26"/>
    </location>
</feature>
<keyword evidence="11" id="KW-1185">Reference proteome</keyword>
<dbReference type="Pfam" id="PF07714">
    <property type="entry name" value="PK_Tyr_Ser-Thr"/>
    <property type="match status" value="1"/>
</dbReference>
<dbReference type="Gene3D" id="3.30.200.20">
    <property type="entry name" value="Phosphorylase Kinase, domain 1"/>
    <property type="match status" value="1"/>
</dbReference>
<protein>
    <recommendedName>
        <fullName evidence="9">Protein kinase domain-containing protein</fullName>
    </recommendedName>
</protein>
<dbReference type="InterPro" id="IPR032675">
    <property type="entry name" value="LRR_dom_sf"/>
</dbReference>
<dbReference type="GO" id="GO:0005524">
    <property type="term" value="F:ATP binding"/>
    <property type="evidence" value="ECO:0007669"/>
    <property type="project" value="InterPro"/>
</dbReference>
<dbReference type="Pfam" id="PF13855">
    <property type="entry name" value="LRR_8"/>
    <property type="match status" value="1"/>
</dbReference>
<gene>
    <name evidence="10" type="ORF">PVAP13_5NG359300</name>
</gene>
<dbReference type="EMBL" id="CM029046">
    <property type="protein sequence ID" value="KAG2589534.1"/>
    <property type="molecule type" value="Genomic_DNA"/>
</dbReference>
<dbReference type="Pfam" id="PF08263">
    <property type="entry name" value="LRRNT_2"/>
    <property type="match status" value="1"/>
</dbReference>
<accession>A0A8T0RVK6</accession>
<evidence type="ECO:0000256" key="6">
    <source>
        <dbReference type="ARBA" id="ARBA00023136"/>
    </source>
</evidence>
<evidence type="ECO:0000256" key="7">
    <source>
        <dbReference type="SAM" id="Phobius"/>
    </source>
</evidence>
<dbReference type="FunFam" id="3.80.10.10:FF:000379">
    <property type="entry name" value="Protein NSP-INTERACTING KINASE 2"/>
    <property type="match status" value="1"/>
</dbReference>
<organism evidence="10 11">
    <name type="scientific">Panicum virgatum</name>
    <name type="common">Blackwell switchgrass</name>
    <dbReference type="NCBI Taxonomy" id="38727"/>
    <lineage>
        <taxon>Eukaryota</taxon>
        <taxon>Viridiplantae</taxon>
        <taxon>Streptophyta</taxon>
        <taxon>Embryophyta</taxon>
        <taxon>Tracheophyta</taxon>
        <taxon>Spermatophyta</taxon>
        <taxon>Magnoliopsida</taxon>
        <taxon>Liliopsida</taxon>
        <taxon>Poales</taxon>
        <taxon>Poaceae</taxon>
        <taxon>PACMAD clade</taxon>
        <taxon>Panicoideae</taxon>
        <taxon>Panicodae</taxon>
        <taxon>Paniceae</taxon>
        <taxon>Panicinae</taxon>
        <taxon>Panicum</taxon>
        <taxon>Panicum sect. Hiantes</taxon>
    </lineage>
</organism>
<keyword evidence="4" id="KW-0677">Repeat</keyword>
<evidence type="ECO:0000313" key="11">
    <source>
        <dbReference type="Proteomes" id="UP000823388"/>
    </source>
</evidence>
<evidence type="ECO:0000259" key="9">
    <source>
        <dbReference type="PROSITE" id="PS50011"/>
    </source>
</evidence>
<dbReference type="OrthoDB" id="676979at2759"/>
<evidence type="ECO:0000313" key="10">
    <source>
        <dbReference type="EMBL" id="KAG2589534.1"/>
    </source>
</evidence>
<dbReference type="PANTHER" id="PTHR48007">
    <property type="entry name" value="LEUCINE-RICH REPEAT RECEPTOR-LIKE PROTEIN KINASE PXC1"/>
    <property type="match status" value="1"/>
</dbReference>
<dbReference type="PROSITE" id="PS50011">
    <property type="entry name" value="PROTEIN_KINASE_DOM"/>
    <property type="match status" value="1"/>
</dbReference>
<dbReference type="Gene3D" id="1.10.510.10">
    <property type="entry name" value="Transferase(Phosphotransferase) domain 1"/>
    <property type="match status" value="1"/>
</dbReference>
<dbReference type="SUPFAM" id="SSF56112">
    <property type="entry name" value="Protein kinase-like (PK-like)"/>
    <property type="match status" value="1"/>
</dbReference>
<dbReference type="InterPro" id="IPR046959">
    <property type="entry name" value="PRK1-6/SRF4-like"/>
</dbReference>
<dbReference type="Proteomes" id="UP000823388">
    <property type="component" value="Chromosome 5N"/>
</dbReference>
<keyword evidence="2" id="KW-0433">Leucine-rich repeat</keyword>
<evidence type="ECO:0000256" key="3">
    <source>
        <dbReference type="ARBA" id="ARBA00022692"/>
    </source>
</evidence>
<evidence type="ECO:0000256" key="1">
    <source>
        <dbReference type="ARBA" id="ARBA00004370"/>
    </source>
</evidence>
<dbReference type="AlphaFoldDB" id="A0A8T0RVK6"/>
<keyword evidence="3 7" id="KW-0812">Transmembrane</keyword>
<feature type="transmembrane region" description="Helical" evidence="7">
    <location>
        <begin position="302"/>
        <end position="324"/>
    </location>
</feature>
<dbReference type="Gene3D" id="3.80.10.10">
    <property type="entry name" value="Ribonuclease Inhibitor"/>
    <property type="match status" value="2"/>
</dbReference>
<dbReference type="SUPFAM" id="SSF52058">
    <property type="entry name" value="L domain-like"/>
    <property type="match status" value="1"/>
</dbReference>
<dbReference type="Pfam" id="PF00560">
    <property type="entry name" value="LRR_1"/>
    <property type="match status" value="1"/>
</dbReference>
<feature type="chain" id="PRO_5035808003" description="Protein kinase domain-containing protein" evidence="8">
    <location>
        <begin position="27"/>
        <end position="693"/>
    </location>
</feature>
<dbReference type="InterPro" id="IPR000719">
    <property type="entry name" value="Prot_kinase_dom"/>
</dbReference>
<proteinExistence type="predicted"/>
<sequence length="693" mass="72223">MASARLTAAALSLLLLLVLALGAARAADEGEARALLALRTALDPTGRLLPSWAPGRDPCGGGFEGVACDARGAVANVSLQGKGLAGTLPPAVAGLRALAGLYLHYNALRGAVPRELAALRGLTDLYLNVNNLSGPIPPELGAMASLQVVQLCYNQLTGSVPTQLGNLTRLTVLALQSNRLTGAIPASLGGLPLLARLDLSFNSLFGSIPVRLAQLPRLVALDVRNNSLTGSVPAELAARLQAGFHYGNNTDLCGAGLPALRPCTPADLIDPDRPQPFSAGIAPQVTAPGGGGGHGRAPSTKALAAVVVVAVALLAATEAGLLALSWRRWRMQRVAGGSPSPPTVAGGRCSTETAAAKASSARKSASSALASLEYSNAWDPLADARGGGGAGLGFSSQDVLAQSLRISTEEVESATRYFSELNLLGRRGKKAGGLAATYRGTLRDGTPVAVKRLGKTCCRQEEAEFLRGLRLLAELRHDNVVALRGFCCSRARGECFLVYDFVPNSSLSQFLDVDADNAAAGHRVLEWSTRISIIKGIARGIEYLHSARPSKPALVHQNISADKVLLDYAYRPLISGCGLHKLLVDDLVFSTLKASAAMGYLAPEYTTVGRFSEKSDVYAFGVIVLQVLAGKRKVAVTTAQLPGDVEELVDGNLRGSYSAAEATKLAEIAVACTGEDPDQRPTMAELLQELGTL</sequence>
<dbReference type="PANTHER" id="PTHR48007:SF65">
    <property type="entry name" value="OS01G0577600 PROTEIN"/>
    <property type="match status" value="1"/>
</dbReference>
<dbReference type="InterPro" id="IPR011009">
    <property type="entry name" value="Kinase-like_dom_sf"/>
</dbReference>
<dbReference type="InterPro" id="IPR001611">
    <property type="entry name" value="Leu-rich_rpt"/>
</dbReference>
<evidence type="ECO:0000256" key="4">
    <source>
        <dbReference type="ARBA" id="ARBA00022737"/>
    </source>
</evidence>
<name>A0A8T0RVK6_PANVG</name>
<comment type="subcellular location">
    <subcellularLocation>
        <location evidence="1">Membrane</location>
    </subcellularLocation>
</comment>
<dbReference type="GO" id="GO:0004672">
    <property type="term" value="F:protein kinase activity"/>
    <property type="evidence" value="ECO:0007669"/>
    <property type="project" value="InterPro"/>
</dbReference>
<comment type="caution">
    <text evidence="10">The sequence shown here is derived from an EMBL/GenBank/DDBJ whole genome shotgun (WGS) entry which is preliminary data.</text>
</comment>
<dbReference type="FunFam" id="3.30.200.20:FF:000371">
    <property type="entry name" value="Protein NSP-INTERACTING KINASE 2"/>
    <property type="match status" value="1"/>
</dbReference>
<evidence type="ECO:0000256" key="2">
    <source>
        <dbReference type="ARBA" id="ARBA00022614"/>
    </source>
</evidence>
<feature type="domain" description="Protein kinase" evidence="9">
    <location>
        <begin position="421"/>
        <end position="693"/>
    </location>
</feature>
<dbReference type="InterPro" id="IPR001245">
    <property type="entry name" value="Ser-Thr/Tyr_kinase_cat_dom"/>
</dbReference>
<dbReference type="InterPro" id="IPR013210">
    <property type="entry name" value="LRR_N_plant-typ"/>
</dbReference>
<keyword evidence="8" id="KW-0732">Signal</keyword>
<evidence type="ECO:0000256" key="8">
    <source>
        <dbReference type="SAM" id="SignalP"/>
    </source>
</evidence>
<keyword evidence="5 7" id="KW-1133">Transmembrane helix</keyword>
<reference evidence="10" key="1">
    <citation type="submission" date="2020-05" db="EMBL/GenBank/DDBJ databases">
        <title>WGS assembly of Panicum virgatum.</title>
        <authorList>
            <person name="Lovell J.T."/>
            <person name="Jenkins J."/>
            <person name="Shu S."/>
            <person name="Juenger T.E."/>
            <person name="Schmutz J."/>
        </authorList>
    </citation>
    <scope>NUCLEOTIDE SEQUENCE</scope>
    <source>
        <strain evidence="10">AP13</strain>
    </source>
</reference>